<reference evidence="3" key="1">
    <citation type="submission" date="2016-11" db="UniProtKB">
        <authorList>
            <consortium name="WormBaseParasite"/>
        </authorList>
    </citation>
    <scope>IDENTIFICATION</scope>
</reference>
<keyword evidence="2" id="KW-1185">Reference proteome</keyword>
<proteinExistence type="predicted"/>
<organism evidence="2 3">
    <name type="scientific">Heterorhabditis bacteriophora</name>
    <name type="common">Entomopathogenic nematode worm</name>
    <dbReference type="NCBI Taxonomy" id="37862"/>
    <lineage>
        <taxon>Eukaryota</taxon>
        <taxon>Metazoa</taxon>
        <taxon>Ecdysozoa</taxon>
        <taxon>Nematoda</taxon>
        <taxon>Chromadorea</taxon>
        <taxon>Rhabditida</taxon>
        <taxon>Rhabditina</taxon>
        <taxon>Rhabditomorpha</taxon>
        <taxon>Strongyloidea</taxon>
        <taxon>Heterorhabditidae</taxon>
        <taxon>Heterorhabditis</taxon>
    </lineage>
</organism>
<evidence type="ECO:0000313" key="2">
    <source>
        <dbReference type="Proteomes" id="UP000095283"/>
    </source>
</evidence>
<feature type="compositionally biased region" description="Acidic residues" evidence="1">
    <location>
        <begin position="186"/>
        <end position="198"/>
    </location>
</feature>
<accession>A0A1I7XFG3</accession>
<evidence type="ECO:0000256" key="1">
    <source>
        <dbReference type="SAM" id="MobiDB-lite"/>
    </source>
</evidence>
<name>A0A1I7XFG3_HETBA</name>
<feature type="region of interest" description="Disordered" evidence="1">
    <location>
        <begin position="483"/>
        <end position="519"/>
    </location>
</feature>
<dbReference type="AlphaFoldDB" id="A0A1I7XFG3"/>
<feature type="region of interest" description="Disordered" evidence="1">
    <location>
        <begin position="171"/>
        <end position="200"/>
    </location>
</feature>
<feature type="compositionally biased region" description="Basic and acidic residues" evidence="1">
    <location>
        <begin position="1"/>
        <end position="15"/>
    </location>
</feature>
<protein>
    <submittedName>
        <fullName evidence="3">CUB domain-containing protein</fullName>
    </submittedName>
</protein>
<feature type="compositionally biased region" description="Pro residues" evidence="1">
    <location>
        <begin position="623"/>
        <end position="636"/>
    </location>
</feature>
<feature type="compositionally biased region" description="Basic and acidic residues" evidence="1">
    <location>
        <begin position="485"/>
        <end position="500"/>
    </location>
</feature>
<dbReference type="WBParaSite" id="Hba_16212">
    <property type="protein sequence ID" value="Hba_16212"/>
    <property type="gene ID" value="Hba_16212"/>
</dbReference>
<feature type="region of interest" description="Disordered" evidence="1">
    <location>
        <begin position="1"/>
        <end position="33"/>
    </location>
</feature>
<evidence type="ECO:0000313" key="3">
    <source>
        <dbReference type="WBParaSite" id="Hba_16212"/>
    </source>
</evidence>
<feature type="region of interest" description="Disordered" evidence="1">
    <location>
        <begin position="599"/>
        <end position="649"/>
    </location>
</feature>
<sequence length="661" mass="75088">MAWRDQNEQEYDPHGGRNAFRNTHDDYESSSDRAASFRAMRSFTESIECDLPPAPELPPQLDIDQISMKTSDTNDTIIEVIKPATSVYIYLSYRNEEHELHKSLIRDDDEELDGEIGNAMATEISEEQKIKVSIPSKERSGEKFTFYNFNLDLKLNSRGIVSGRTTPLNDYDGDILEENPRYKDRDDDEPTFSEDMSEEREKFKSTILNDDQTLSQTSDIVNAHIPDSAKIIPVNTNEHVVPDVSFSTAVQKSLCEDHDDSQNEQVGINYEHTSEVEKQPEQGTEQEQYDPHGYPGKWMFPIIPCFIILSILSTKMIISSGSEGQQYDYTQQGYDSQAYYDNTQKYNQASYGSVQNSQYQSEGCEYPADDQINRDYDQNTTGYDQNLTVYSYGQTTTGYGYDQSTPGYEYDQSATAYGYDQTTPGYGYDQTTPGYGYDQGTTGYGYDQTTPGYGYDQTTPGYGCDQGTTGYSYDQNITYDQTTSRFDENSSDRNQTKVECDQSAMENPPTPAGYDQDQNYQYNSANYTYNQQKDQEYSQPAADGAQYEDTEYSYNQNDQGQFADYIPHPQSVQFGSYQQDQSNASSVLDPYAWNAQESMHSMTSTEMEDRGTGDISSKHVVPTRPPPPSRPAPPKLPHTGEDEQGCSARRVYTRQDSYYYI</sequence>
<dbReference type="Proteomes" id="UP000095283">
    <property type="component" value="Unplaced"/>
</dbReference>
<feature type="compositionally biased region" description="Basic and acidic residues" evidence="1">
    <location>
        <begin position="22"/>
        <end position="31"/>
    </location>
</feature>